<name>A0A7J8E0K7_MOLMO</name>
<reference evidence="3 4" key="1">
    <citation type="journal article" date="2020" name="Nature">
        <title>Six reference-quality genomes reveal evolution of bat adaptations.</title>
        <authorList>
            <person name="Jebb D."/>
            <person name="Huang Z."/>
            <person name="Pippel M."/>
            <person name="Hughes G.M."/>
            <person name="Lavrichenko K."/>
            <person name="Devanna P."/>
            <person name="Winkler S."/>
            <person name="Jermiin L.S."/>
            <person name="Skirmuntt E.C."/>
            <person name="Katzourakis A."/>
            <person name="Burkitt-Gray L."/>
            <person name="Ray D.A."/>
            <person name="Sullivan K.A.M."/>
            <person name="Roscito J.G."/>
            <person name="Kirilenko B.M."/>
            <person name="Davalos L.M."/>
            <person name="Corthals A.P."/>
            <person name="Power M.L."/>
            <person name="Jones G."/>
            <person name="Ransome R.D."/>
            <person name="Dechmann D.K.N."/>
            <person name="Locatelli A.G."/>
            <person name="Puechmaille S.J."/>
            <person name="Fedrigo O."/>
            <person name="Jarvis E.D."/>
            <person name="Hiller M."/>
            <person name="Vernes S.C."/>
            <person name="Myers E.W."/>
            <person name="Teeling E.C."/>
        </authorList>
    </citation>
    <scope>NUCLEOTIDE SEQUENCE [LARGE SCALE GENOMIC DNA]</scope>
    <source>
        <strain evidence="3">MMolMol1</strain>
        <tissue evidence="3">Muscle</tissue>
    </source>
</reference>
<dbReference type="InParanoid" id="A0A7J8E0K7"/>
<organism evidence="3 4">
    <name type="scientific">Molossus molossus</name>
    <name type="common">Pallas' mastiff bat</name>
    <name type="synonym">Vespertilio molossus</name>
    <dbReference type="NCBI Taxonomy" id="27622"/>
    <lineage>
        <taxon>Eukaryota</taxon>
        <taxon>Metazoa</taxon>
        <taxon>Chordata</taxon>
        <taxon>Craniata</taxon>
        <taxon>Vertebrata</taxon>
        <taxon>Euteleostomi</taxon>
        <taxon>Mammalia</taxon>
        <taxon>Eutheria</taxon>
        <taxon>Laurasiatheria</taxon>
        <taxon>Chiroptera</taxon>
        <taxon>Yangochiroptera</taxon>
        <taxon>Molossidae</taxon>
        <taxon>Molossus</taxon>
    </lineage>
</organism>
<keyword evidence="4" id="KW-1185">Reference proteome</keyword>
<dbReference type="InterPro" id="IPR027813">
    <property type="entry name" value="DUF4642"/>
</dbReference>
<dbReference type="OrthoDB" id="9836846at2759"/>
<feature type="transmembrane region" description="Helical" evidence="2">
    <location>
        <begin position="6"/>
        <end position="30"/>
    </location>
</feature>
<keyword evidence="2" id="KW-0472">Membrane</keyword>
<dbReference type="AlphaFoldDB" id="A0A7J8E0K7"/>
<dbReference type="FunCoup" id="A0A7J8E0K7">
    <property type="interactions" value="7"/>
</dbReference>
<evidence type="ECO:0000256" key="1">
    <source>
        <dbReference type="SAM" id="MobiDB-lite"/>
    </source>
</evidence>
<dbReference type="Proteomes" id="UP000550707">
    <property type="component" value="Unassembled WGS sequence"/>
</dbReference>
<keyword evidence="2" id="KW-0812">Transmembrane</keyword>
<dbReference type="EMBL" id="JACASF010000015">
    <property type="protein sequence ID" value="KAF6429018.1"/>
    <property type="molecule type" value="Genomic_DNA"/>
</dbReference>
<sequence>MSADATAGIFVILLLICFISILCLLMAFLYKCFQTKKDGKIENGSCQDCLTPSVAKNNSRDPKLILRRPSILVKKRSEEIVTTEFKKKEDTEGKIQKEQNPEEDKENRKEDDDLQKAAITVNATTSVTDSKRPLKGVTFSREVIIVDLGKKYPTPQSYIQEHKERK</sequence>
<feature type="region of interest" description="Disordered" evidence="1">
    <location>
        <begin position="84"/>
        <end position="132"/>
    </location>
</feature>
<comment type="caution">
    <text evidence="3">The sequence shown here is derived from an EMBL/GenBank/DDBJ whole genome shotgun (WGS) entry which is preliminary data.</text>
</comment>
<gene>
    <name evidence="3" type="ORF">HJG59_001853</name>
</gene>
<evidence type="ECO:0000313" key="4">
    <source>
        <dbReference type="Proteomes" id="UP000550707"/>
    </source>
</evidence>
<accession>A0A7J8E0K7</accession>
<protein>
    <submittedName>
        <fullName evidence="3">Uncharacterized protein</fullName>
    </submittedName>
</protein>
<evidence type="ECO:0000313" key="3">
    <source>
        <dbReference type="EMBL" id="KAF6429018.1"/>
    </source>
</evidence>
<dbReference type="Pfam" id="PF15484">
    <property type="entry name" value="DUF4642"/>
    <property type="match status" value="1"/>
</dbReference>
<feature type="compositionally biased region" description="Basic and acidic residues" evidence="1">
    <location>
        <begin position="84"/>
        <end position="115"/>
    </location>
</feature>
<evidence type="ECO:0000256" key="2">
    <source>
        <dbReference type="SAM" id="Phobius"/>
    </source>
</evidence>
<dbReference type="PANTHER" id="PTHR37882">
    <property type="entry name" value="HYPOTHETICAL PROTEIN LOC690352"/>
    <property type="match status" value="1"/>
</dbReference>
<proteinExistence type="predicted"/>
<keyword evidence="2" id="KW-1133">Transmembrane helix</keyword>